<sequence length="203" mass="22291">MTSLLPNLSRARSSGPARRRALLVLTILGAVDPLLPAALAQDPSGARARPPRDLPWSALVPPNWDPSKQFKDRDVAGLSDTDPKMLAMMREVRTAWDNAPTRPEMDGQAVRLPGYLVPLEGAAGEWSEFLLVPYFGACIHSPPPPANQIVQVRVLKPLKGLRSMDAIRVSGVLRLQREQTDMGVSGYRIDAARVERYTEPAPR</sequence>
<gene>
    <name evidence="1" type="ORF">C7444_11974</name>
</gene>
<dbReference type="EMBL" id="QJJS01000019">
    <property type="protein sequence ID" value="PXW93563.1"/>
    <property type="molecule type" value="Genomic_DNA"/>
</dbReference>
<dbReference type="Pfam" id="PF11736">
    <property type="entry name" value="DUF3299"/>
    <property type="match status" value="1"/>
</dbReference>
<organism evidence="1 2">
    <name type="scientific">Sphaerotilus hippei</name>
    <dbReference type="NCBI Taxonomy" id="744406"/>
    <lineage>
        <taxon>Bacteria</taxon>
        <taxon>Pseudomonadati</taxon>
        <taxon>Pseudomonadota</taxon>
        <taxon>Betaproteobacteria</taxon>
        <taxon>Burkholderiales</taxon>
        <taxon>Sphaerotilaceae</taxon>
        <taxon>Sphaerotilus</taxon>
    </lineage>
</organism>
<keyword evidence="2" id="KW-1185">Reference proteome</keyword>
<protein>
    <recommendedName>
        <fullName evidence="3">DUF3299 domain-containing protein</fullName>
    </recommendedName>
</protein>
<proteinExistence type="predicted"/>
<evidence type="ECO:0008006" key="3">
    <source>
        <dbReference type="Google" id="ProtNLM"/>
    </source>
</evidence>
<evidence type="ECO:0000313" key="1">
    <source>
        <dbReference type="EMBL" id="PXW93563.1"/>
    </source>
</evidence>
<dbReference type="RefSeq" id="WP_110402045.1">
    <property type="nucleotide sequence ID" value="NZ_QJJS01000019.1"/>
</dbReference>
<evidence type="ECO:0000313" key="2">
    <source>
        <dbReference type="Proteomes" id="UP000247811"/>
    </source>
</evidence>
<dbReference type="Proteomes" id="UP000247811">
    <property type="component" value="Unassembled WGS sequence"/>
</dbReference>
<accession>A0A318GWV9</accession>
<dbReference type="OrthoDB" id="9784998at2"/>
<dbReference type="AlphaFoldDB" id="A0A318GWV9"/>
<name>A0A318GWV9_9BURK</name>
<dbReference type="InterPro" id="IPR021727">
    <property type="entry name" value="DUF3299"/>
</dbReference>
<reference evidence="1 2" key="1">
    <citation type="submission" date="2018-05" db="EMBL/GenBank/DDBJ databases">
        <title>Genomic Encyclopedia of Type Strains, Phase IV (KMG-IV): sequencing the most valuable type-strain genomes for metagenomic binning, comparative biology and taxonomic classification.</title>
        <authorList>
            <person name="Goeker M."/>
        </authorList>
    </citation>
    <scope>NUCLEOTIDE SEQUENCE [LARGE SCALE GENOMIC DNA]</scope>
    <source>
        <strain evidence="1 2">DSM 566</strain>
    </source>
</reference>
<dbReference type="Gene3D" id="2.40.50.870">
    <property type="entry name" value="Protein of unknown function (DUF3299)"/>
    <property type="match status" value="1"/>
</dbReference>
<comment type="caution">
    <text evidence="1">The sequence shown here is derived from an EMBL/GenBank/DDBJ whole genome shotgun (WGS) entry which is preliminary data.</text>
</comment>